<dbReference type="InterPro" id="IPR002130">
    <property type="entry name" value="Cyclophilin-type_PPIase_dom"/>
</dbReference>
<dbReference type="Proteomes" id="UP001595955">
    <property type="component" value="Unassembled WGS sequence"/>
</dbReference>
<dbReference type="PROSITE" id="PS50072">
    <property type="entry name" value="CSA_PPIASE_2"/>
    <property type="match status" value="1"/>
</dbReference>
<feature type="transmembrane region" description="Helical" evidence="3">
    <location>
        <begin position="34"/>
        <end position="55"/>
    </location>
</feature>
<dbReference type="PANTHER" id="PTHR45625:SF3">
    <property type="entry name" value="PEPTIDYL-PROLYL CIS-TRANS ISOMERASE B-RELATED"/>
    <property type="match status" value="1"/>
</dbReference>
<dbReference type="RefSeq" id="WP_122824153.1">
    <property type="nucleotide sequence ID" value="NZ_CP033325.1"/>
</dbReference>
<dbReference type="InterPro" id="IPR029000">
    <property type="entry name" value="Cyclophilin-like_dom_sf"/>
</dbReference>
<evidence type="ECO:0000256" key="1">
    <source>
        <dbReference type="ARBA" id="ARBA00002388"/>
    </source>
</evidence>
<reference evidence="6" key="1">
    <citation type="journal article" date="2019" name="Int. J. Syst. Evol. Microbiol.">
        <title>The Global Catalogue of Microorganisms (GCM) 10K type strain sequencing project: providing services to taxonomists for standard genome sequencing and annotation.</title>
        <authorList>
            <consortium name="The Broad Institute Genomics Platform"/>
            <consortium name="The Broad Institute Genome Sequencing Center for Infectious Disease"/>
            <person name="Wu L."/>
            <person name="Ma J."/>
        </authorList>
    </citation>
    <scope>NUCLEOTIDE SEQUENCE [LARGE SCALE GENOMIC DNA]</scope>
    <source>
        <strain evidence="6">JCM 3369</strain>
    </source>
</reference>
<sequence length="266" mass="27850">MTPSSRQQREYERRRVEKWQARQRARQIRRRQRLVIGGVLAGVAVVGIVVALLLLNRPDDGADPAATATATPSATPSAAPTASAEPLPTTDPQLYDAAPDPAEAEGRTWEATLTTSAGDIGIELDGAAAPQATASFLRLARDGFYTGTACHRLLPDSLLQCGDPTATGTGGPGYGFGPIENAPEDDLYPAGTVAMARQGNNGESMGSQFFLVFEDVTLPSDDAGGYTVFGRITSGLELLQEVATQGTVPGTEQPVVPVTIEGVTVQ</sequence>
<keyword evidence="3" id="KW-1133">Transmembrane helix</keyword>
<dbReference type="Gene3D" id="2.40.100.10">
    <property type="entry name" value="Cyclophilin-like"/>
    <property type="match status" value="1"/>
</dbReference>
<evidence type="ECO:0000256" key="3">
    <source>
        <dbReference type="SAM" id="Phobius"/>
    </source>
</evidence>
<dbReference type="Pfam" id="PF00160">
    <property type="entry name" value="Pro_isomerase"/>
    <property type="match status" value="1"/>
</dbReference>
<proteinExistence type="predicted"/>
<keyword evidence="3" id="KW-0812">Transmembrane</keyword>
<keyword evidence="3" id="KW-0472">Membrane</keyword>
<dbReference type="EMBL" id="JBHSGF010000004">
    <property type="protein sequence ID" value="MFC4555178.1"/>
    <property type="molecule type" value="Genomic_DNA"/>
</dbReference>
<protein>
    <submittedName>
        <fullName evidence="5">Peptidylprolyl isomerase</fullName>
        <ecNumber evidence="5">5.2.1.8</ecNumber>
    </submittedName>
</protein>
<feature type="region of interest" description="Disordered" evidence="2">
    <location>
        <begin position="1"/>
        <end position="23"/>
    </location>
</feature>
<dbReference type="PANTHER" id="PTHR45625">
    <property type="entry name" value="PEPTIDYL-PROLYL CIS-TRANS ISOMERASE-RELATED"/>
    <property type="match status" value="1"/>
</dbReference>
<keyword evidence="6" id="KW-1185">Reference proteome</keyword>
<evidence type="ECO:0000313" key="6">
    <source>
        <dbReference type="Proteomes" id="UP001595955"/>
    </source>
</evidence>
<evidence type="ECO:0000313" key="5">
    <source>
        <dbReference type="EMBL" id="MFC4555178.1"/>
    </source>
</evidence>
<name>A0ABV9DBD1_9MICO</name>
<feature type="domain" description="PPIase cyclophilin-type" evidence="4">
    <location>
        <begin position="115"/>
        <end position="265"/>
    </location>
</feature>
<accession>A0ABV9DBD1</accession>
<comment type="caution">
    <text evidence="5">The sequence shown here is derived from an EMBL/GenBank/DDBJ whole genome shotgun (WGS) entry which is preliminary data.</text>
</comment>
<comment type="function">
    <text evidence="1">PPIases accelerate the folding of proteins. It catalyzes the cis-trans isomerization of proline imidic peptide bonds in oligopeptides.</text>
</comment>
<dbReference type="SUPFAM" id="SSF50891">
    <property type="entry name" value="Cyclophilin-like"/>
    <property type="match status" value="1"/>
</dbReference>
<feature type="compositionally biased region" description="Basic and acidic residues" evidence="2">
    <location>
        <begin position="7"/>
        <end position="20"/>
    </location>
</feature>
<gene>
    <name evidence="5" type="ORF">ACFO3F_07940</name>
</gene>
<evidence type="ECO:0000256" key="2">
    <source>
        <dbReference type="SAM" id="MobiDB-lite"/>
    </source>
</evidence>
<keyword evidence="5" id="KW-0413">Isomerase</keyword>
<dbReference type="CDD" id="cd00317">
    <property type="entry name" value="cyclophilin"/>
    <property type="match status" value="1"/>
</dbReference>
<dbReference type="InterPro" id="IPR044666">
    <property type="entry name" value="Cyclophilin_A-like"/>
</dbReference>
<organism evidence="5 6">
    <name type="scientific">Georgenia faecalis</name>
    <dbReference type="NCBI Taxonomy" id="2483799"/>
    <lineage>
        <taxon>Bacteria</taxon>
        <taxon>Bacillati</taxon>
        <taxon>Actinomycetota</taxon>
        <taxon>Actinomycetes</taxon>
        <taxon>Micrococcales</taxon>
        <taxon>Bogoriellaceae</taxon>
        <taxon>Georgenia</taxon>
    </lineage>
</organism>
<dbReference type="GO" id="GO:0003755">
    <property type="term" value="F:peptidyl-prolyl cis-trans isomerase activity"/>
    <property type="evidence" value="ECO:0007669"/>
    <property type="project" value="UniProtKB-EC"/>
</dbReference>
<feature type="region of interest" description="Disordered" evidence="2">
    <location>
        <begin position="63"/>
        <end position="104"/>
    </location>
</feature>
<feature type="compositionally biased region" description="Low complexity" evidence="2">
    <location>
        <begin position="63"/>
        <end position="90"/>
    </location>
</feature>
<evidence type="ECO:0000259" key="4">
    <source>
        <dbReference type="PROSITE" id="PS50072"/>
    </source>
</evidence>
<dbReference type="EC" id="5.2.1.8" evidence="5"/>